<dbReference type="InterPro" id="IPR006330">
    <property type="entry name" value="Ado/ade_deaminase"/>
</dbReference>
<name>A0A6I0ZLX7_PHOVU</name>
<evidence type="ECO:0000313" key="8">
    <source>
        <dbReference type="EMBL" id="KAB6452545.1"/>
    </source>
</evidence>
<dbReference type="GO" id="GO:0046103">
    <property type="term" value="P:inosine biosynthetic process"/>
    <property type="evidence" value="ECO:0007669"/>
    <property type="project" value="TreeGrafter"/>
</dbReference>
<dbReference type="GO" id="GO:0004000">
    <property type="term" value="F:adenosine deaminase activity"/>
    <property type="evidence" value="ECO:0007669"/>
    <property type="project" value="UniProtKB-ARBA"/>
</dbReference>
<dbReference type="AlphaFoldDB" id="A0A6I0ZLX7"/>
<evidence type="ECO:0000256" key="6">
    <source>
        <dbReference type="ARBA" id="ARBA00022833"/>
    </source>
</evidence>
<gene>
    <name evidence="9" type="ORF">GAZ06_11585</name>
    <name evidence="8" type="ORF">GAZ09_11635</name>
</gene>
<evidence type="ECO:0000256" key="1">
    <source>
        <dbReference type="ARBA" id="ARBA00001947"/>
    </source>
</evidence>
<dbReference type="Gene3D" id="3.20.20.140">
    <property type="entry name" value="Metal-dependent hydrolases"/>
    <property type="match status" value="2"/>
</dbReference>
<reference evidence="10 11" key="1">
    <citation type="journal article" date="2019" name="Nat. Med.">
        <title>A library of human gut bacterial isolates paired with longitudinal multiomics data enables mechanistic microbiome research.</title>
        <authorList>
            <person name="Poyet M."/>
            <person name="Groussin M."/>
            <person name="Gibbons S.M."/>
            <person name="Avila-Pacheco J."/>
            <person name="Jiang X."/>
            <person name="Kearney S.M."/>
            <person name="Perrotta A.R."/>
            <person name="Berdy B."/>
            <person name="Zhao S."/>
            <person name="Lieberman T.D."/>
            <person name="Swanson P.K."/>
            <person name="Smith M."/>
            <person name="Roesemann S."/>
            <person name="Alexander J.E."/>
            <person name="Rich S.A."/>
            <person name="Livny J."/>
            <person name="Vlamakis H."/>
            <person name="Clish C."/>
            <person name="Bullock K."/>
            <person name="Deik A."/>
            <person name="Scott J."/>
            <person name="Pierce K.A."/>
            <person name="Xavier R.J."/>
            <person name="Alm E.J."/>
        </authorList>
    </citation>
    <scope>NUCLEOTIDE SEQUENCE [LARGE SCALE GENOMIC DNA]</scope>
    <source>
        <strain evidence="9 10">BIOML-A140</strain>
        <strain evidence="8 11">BIOML-A141</strain>
    </source>
</reference>
<evidence type="ECO:0000313" key="9">
    <source>
        <dbReference type="EMBL" id="KAB6477359.1"/>
    </source>
</evidence>
<dbReference type="EMBL" id="WDBY01000020">
    <property type="protein sequence ID" value="KAB6477359.1"/>
    <property type="molecule type" value="Genomic_DNA"/>
</dbReference>
<dbReference type="Proteomes" id="UP000483142">
    <property type="component" value="Unassembled WGS sequence"/>
</dbReference>
<feature type="domain" description="Adenosine deaminase" evidence="7">
    <location>
        <begin position="672"/>
        <end position="740"/>
    </location>
</feature>
<dbReference type="InterPro" id="IPR001365">
    <property type="entry name" value="A_deaminase_dom"/>
</dbReference>
<comment type="cofactor">
    <cofactor evidence="1">
        <name>Zn(2+)</name>
        <dbReference type="ChEBI" id="CHEBI:29105"/>
    </cofactor>
</comment>
<dbReference type="GO" id="GO:0046872">
    <property type="term" value="F:metal ion binding"/>
    <property type="evidence" value="ECO:0007669"/>
    <property type="project" value="UniProtKB-KW"/>
</dbReference>
<evidence type="ECO:0000313" key="10">
    <source>
        <dbReference type="Proteomes" id="UP000468344"/>
    </source>
</evidence>
<dbReference type="Proteomes" id="UP000468344">
    <property type="component" value="Unassembled WGS sequence"/>
</dbReference>
<dbReference type="PANTHER" id="PTHR11409:SF43">
    <property type="entry name" value="ADENOSINE DEAMINASE"/>
    <property type="match status" value="1"/>
</dbReference>
<proteinExistence type="inferred from homology"/>
<keyword evidence="6" id="KW-0862">Zinc</keyword>
<dbReference type="GO" id="GO:0005829">
    <property type="term" value="C:cytosol"/>
    <property type="evidence" value="ECO:0007669"/>
    <property type="project" value="TreeGrafter"/>
</dbReference>
<dbReference type="InterPro" id="IPR032466">
    <property type="entry name" value="Metal_Hydrolase"/>
</dbReference>
<evidence type="ECO:0000256" key="4">
    <source>
        <dbReference type="ARBA" id="ARBA00022723"/>
    </source>
</evidence>
<protein>
    <recommendedName>
        <fullName evidence="3">adenosine deaminase</fullName>
        <ecNumber evidence="3">3.5.4.4</ecNumber>
    </recommendedName>
</protein>
<keyword evidence="5" id="KW-0378">Hydrolase</keyword>
<dbReference type="EC" id="3.5.4.4" evidence="3"/>
<evidence type="ECO:0000259" key="7">
    <source>
        <dbReference type="Pfam" id="PF00962"/>
    </source>
</evidence>
<comment type="similarity">
    <text evidence="2">Belongs to the metallo-dependent hydrolases superfamily. Adenosine and AMP deaminases family.</text>
</comment>
<evidence type="ECO:0000256" key="5">
    <source>
        <dbReference type="ARBA" id="ARBA00022801"/>
    </source>
</evidence>
<accession>A0A6I0ZLX7</accession>
<dbReference type="SUPFAM" id="SSF51556">
    <property type="entry name" value="Metallo-dependent hydrolases"/>
    <property type="match status" value="2"/>
</dbReference>
<dbReference type="Pfam" id="PF00962">
    <property type="entry name" value="A_deaminase"/>
    <property type="match status" value="1"/>
</dbReference>
<keyword evidence="4" id="KW-0479">Metal-binding</keyword>
<organism evidence="9 10">
    <name type="scientific">Phocaeicola vulgatus</name>
    <name type="common">Bacteroides vulgatus</name>
    <dbReference type="NCBI Taxonomy" id="821"/>
    <lineage>
        <taxon>Bacteria</taxon>
        <taxon>Pseudomonadati</taxon>
        <taxon>Bacteroidota</taxon>
        <taxon>Bacteroidia</taxon>
        <taxon>Bacteroidales</taxon>
        <taxon>Bacteroidaceae</taxon>
        <taxon>Phocaeicola</taxon>
    </lineage>
</organism>
<dbReference type="PANTHER" id="PTHR11409">
    <property type="entry name" value="ADENOSINE DEAMINASE"/>
    <property type="match status" value="1"/>
</dbReference>
<dbReference type="GO" id="GO:0043103">
    <property type="term" value="P:hypoxanthine salvage"/>
    <property type="evidence" value="ECO:0007669"/>
    <property type="project" value="TreeGrafter"/>
</dbReference>
<dbReference type="EMBL" id="WDBZ01000021">
    <property type="protein sequence ID" value="KAB6452545.1"/>
    <property type="molecule type" value="Genomic_DNA"/>
</dbReference>
<evidence type="ECO:0000256" key="2">
    <source>
        <dbReference type="ARBA" id="ARBA00006676"/>
    </source>
</evidence>
<sequence length="781" mass="92178">MDFLRKFIETAFCFYNCDLIGRVMNGNQPISNKELIINKNTFVSTMRKNHPEMSDDSINLIYRLFEDKWSKNPNNMVISQNLFYSLVHFTNAVLRTEVNGSPVIKFEQLFKWKEVTEVTGETVLICAFLAYKDCYCNKYCKTRHFDWANLLPTDNKWLYHIFKVYKLIDLHQHLKASTSVFGISWACLMNHISHRNQQFKILVGEDLSKNDYNAVTLAAKIRIEICRRIMQPWNDEVLYDINAEIDKMFFKGIECCRRETHYLINRYRIGNNRQKQVNEYDYAASDCGVMSVFEGERRFLYMAFRHIFSGDRLAISSLLYRYLLIKAKIRSKMVQINTNVGFANFAAFERKKEIFIEGYPEYANLLYVLPMYEARTYYYQDELETRIAPQSQYHTLRNKYNAIEKINRQRNSSIAEYRIIYHFIKKKEKRSKGVGLCRNYHVRAEIKRQASAIHKLLQKRERVLKFEHQFKGYIADRIVGIDAANSELFCRPEVFAQAFARLSSFKIGFTFHVGEDFYDIADGLRAIDEAILFLNLKRGDRLGHCLALGIQPQIYYSEHDYHLAIPYQVLIDDMVWLKMKSMEWNVAIPPRVEKQIMDIFNGASMGQSMSDYYAAMRLRKEDPHRIGDKSVAHKIYNDYHYNPDLRKRGEVVEDFIVYPEYVSFIEAIQHKMRECIERRQFVIECCPSSNVKIGRLKRFDQHPIFTFCSVKNGNNHNLPVTVNTDDLGIFYTSLPREFELLTLALLKKKNEDGSTLYSSQEVYDWIERIVRKAHAYCFSNN</sequence>
<dbReference type="GO" id="GO:0006154">
    <property type="term" value="P:adenosine catabolic process"/>
    <property type="evidence" value="ECO:0007669"/>
    <property type="project" value="TreeGrafter"/>
</dbReference>
<comment type="caution">
    <text evidence="9">The sequence shown here is derived from an EMBL/GenBank/DDBJ whole genome shotgun (WGS) entry which is preliminary data.</text>
</comment>
<evidence type="ECO:0000256" key="3">
    <source>
        <dbReference type="ARBA" id="ARBA00012784"/>
    </source>
</evidence>
<evidence type="ECO:0000313" key="11">
    <source>
        <dbReference type="Proteomes" id="UP000483142"/>
    </source>
</evidence>